<evidence type="ECO:0000256" key="5">
    <source>
        <dbReference type="ARBA" id="ARBA00023136"/>
    </source>
</evidence>
<evidence type="ECO:0000256" key="1">
    <source>
        <dbReference type="ARBA" id="ARBA00004651"/>
    </source>
</evidence>
<feature type="domain" description="Phosphatidylglycerol lysyltransferase C-terminal" evidence="6">
    <location>
        <begin position="17"/>
        <end position="279"/>
    </location>
</feature>
<dbReference type="Pfam" id="PF09924">
    <property type="entry name" value="LPG_synthase_C"/>
    <property type="match status" value="1"/>
</dbReference>
<proteinExistence type="predicted"/>
<dbReference type="InterPro" id="IPR051211">
    <property type="entry name" value="PG_lysyltransferase"/>
</dbReference>
<sequence>MSKNSSSTISLEDLIAKYGDSSNTTWVEDKFSVWRHQQSGAAQGYAISEGFCIVWGNPLCEHSQYPEVVQAFLDWCKTESYKPLWCCTNGVLEKLLCTELEWRSVWCVQEDGLDPTKANPEGNKEVRKHIRSAQAKGCEIIEEDGEPPEEVKKEIDIVIKEWREGRRGVQVHTTNVEPWRDFEHRRYFYARDAEGKVVGFLFLAKIADGWAIKDSLQINGAPKNLTEWLITSAIHSLASTDEHFLTFGPTPAEKLTPSSNINGTSVKFLSKTYSGIERTFLGNKRAFRDKFEVRGEPIFVCFPPHGLGRHGISALMKVLTD</sequence>
<evidence type="ECO:0000259" key="6">
    <source>
        <dbReference type="Pfam" id="PF09924"/>
    </source>
</evidence>
<name>A0A4Y7Q0K0_9AGAM</name>
<gene>
    <name evidence="7" type="ORF">BD410DRAFT_790274</name>
</gene>
<organism evidence="7 8">
    <name type="scientific">Rickenella mellea</name>
    <dbReference type="NCBI Taxonomy" id="50990"/>
    <lineage>
        <taxon>Eukaryota</taxon>
        <taxon>Fungi</taxon>
        <taxon>Dikarya</taxon>
        <taxon>Basidiomycota</taxon>
        <taxon>Agaricomycotina</taxon>
        <taxon>Agaricomycetes</taxon>
        <taxon>Hymenochaetales</taxon>
        <taxon>Rickenellaceae</taxon>
        <taxon>Rickenella</taxon>
    </lineage>
</organism>
<dbReference type="Proteomes" id="UP000294933">
    <property type="component" value="Unassembled WGS sequence"/>
</dbReference>
<evidence type="ECO:0000256" key="2">
    <source>
        <dbReference type="ARBA" id="ARBA00022475"/>
    </source>
</evidence>
<keyword evidence="5" id="KW-0472">Membrane</keyword>
<dbReference type="STRING" id="50990.A0A4Y7Q0K0"/>
<evidence type="ECO:0000256" key="4">
    <source>
        <dbReference type="ARBA" id="ARBA00022989"/>
    </source>
</evidence>
<dbReference type="AlphaFoldDB" id="A0A4Y7Q0K0"/>
<dbReference type="PANTHER" id="PTHR34697:SF2">
    <property type="entry name" value="PHOSPHATIDYLGLYCEROL LYSYLTRANSFERASE"/>
    <property type="match status" value="1"/>
</dbReference>
<evidence type="ECO:0000313" key="8">
    <source>
        <dbReference type="Proteomes" id="UP000294933"/>
    </source>
</evidence>
<dbReference type="EMBL" id="ML170184">
    <property type="protein sequence ID" value="TDL20925.1"/>
    <property type="molecule type" value="Genomic_DNA"/>
</dbReference>
<keyword evidence="3" id="KW-0812">Transmembrane</keyword>
<dbReference type="GO" id="GO:0055091">
    <property type="term" value="P:phospholipid homeostasis"/>
    <property type="evidence" value="ECO:0007669"/>
    <property type="project" value="TreeGrafter"/>
</dbReference>
<dbReference type="InterPro" id="IPR024320">
    <property type="entry name" value="LPG_synthase_C"/>
</dbReference>
<accession>A0A4Y7Q0K0</accession>
<dbReference type="GO" id="GO:0016755">
    <property type="term" value="F:aminoacyltransferase activity"/>
    <property type="evidence" value="ECO:0007669"/>
    <property type="project" value="TreeGrafter"/>
</dbReference>
<keyword evidence="2" id="KW-1003">Cell membrane</keyword>
<dbReference type="GO" id="GO:0005886">
    <property type="term" value="C:plasma membrane"/>
    <property type="evidence" value="ECO:0007669"/>
    <property type="project" value="UniProtKB-SubCell"/>
</dbReference>
<evidence type="ECO:0000313" key="7">
    <source>
        <dbReference type="EMBL" id="TDL20925.1"/>
    </source>
</evidence>
<protein>
    <recommendedName>
        <fullName evidence="6">Phosphatidylglycerol lysyltransferase C-terminal domain-containing protein</fullName>
    </recommendedName>
</protein>
<dbReference type="VEuPathDB" id="FungiDB:BD410DRAFT_790274"/>
<dbReference type="OrthoDB" id="372395at2759"/>
<reference evidence="7 8" key="1">
    <citation type="submission" date="2018-06" db="EMBL/GenBank/DDBJ databases">
        <title>A transcriptomic atlas of mushroom development highlights an independent origin of complex multicellularity.</title>
        <authorList>
            <consortium name="DOE Joint Genome Institute"/>
            <person name="Krizsan K."/>
            <person name="Almasi E."/>
            <person name="Merenyi Z."/>
            <person name="Sahu N."/>
            <person name="Viragh M."/>
            <person name="Koszo T."/>
            <person name="Mondo S."/>
            <person name="Kiss B."/>
            <person name="Balint B."/>
            <person name="Kues U."/>
            <person name="Barry K."/>
            <person name="Hegedus J.C."/>
            <person name="Henrissat B."/>
            <person name="Johnson J."/>
            <person name="Lipzen A."/>
            <person name="Ohm R."/>
            <person name="Nagy I."/>
            <person name="Pangilinan J."/>
            <person name="Yan J."/>
            <person name="Xiong Y."/>
            <person name="Grigoriev I.V."/>
            <person name="Hibbett D.S."/>
            <person name="Nagy L.G."/>
        </authorList>
    </citation>
    <scope>NUCLEOTIDE SEQUENCE [LARGE SCALE GENOMIC DNA]</scope>
    <source>
        <strain evidence="7 8">SZMC22713</strain>
    </source>
</reference>
<keyword evidence="8" id="KW-1185">Reference proteome</keyword>
<dbReference type="PANTHER" id="PTHR34697">
    <property type="entry name" value="PHOSPHATIDYLGLYCEROL LYSYLTRANSFERASE"/>
    <property type="match status" value="1"/>
</dbReference>
<comment type="subcellular location">
    <subcellularLocation>
        <location evidence="1">Cell membrane</location>
        <topology evidence="1">Multi-pass membrane protein</topology>
    </subcellularLocation>
</comment>
<keyword evidence="4" id="KW-1133">Transmembrane helix</keyword>
<evidence type="ECO:0000256" key="3">
    <source>
        <dbReference type="ARBA" id="ARBA00022692"/>
    </source>
</evidence>